<dbReference type="PROSITE" id="PS50221">
    <property type="entry name" value="GAIN_B"/>
    <property type="match status" value="1"/>
</dbReference>
<feature type="transmembrane region" description="Helical" evidence="7">
    <location>
        <begin position="460"/>
        <end position="480"/>
    </location>
</feature>
<dbReference type="Gene3D" id="2.60.220.50">
    <property type="match status" value="1"/>
</dbReference>
<dbReference type="KEGG" id="bfo:118420156"/>
<keyword evidence="9" id="KW-1185">Reference proteome</keyword>
<gene>
    <name evidence="10" type="primary">LOC118420156</name>
</gene>
<dbReference type="Pfam" id="PF01825">
    <property type="entry name" value="GPS"/>
    <property type="match status" value="1"/>
</dbReference>
<dbReference type="OrthoDB" id="10178111at2759"/>
<dbReference type="InterPro" id="IPR051223">
    <property type="entry name" value="Polycystin"/>
</dbReference>
<dbReference type="InterPro" id="IPR000203">
    <property type="entry name" value="GPS"/>
</dbReference>
<keyword evidence="5" id="KW-1015">Disulfide bond</keyword>
<dbReference type="GO" id="GO:0016020">
    <property type="term" value="C:membrane"/>
    <property type="evidence" value="ECO:0007669"/>
    <property type="project" value="UniProtKB-SubCell"/>
</dbReference>
<proteinExistence type="predicted"/>
<dbReference type="PANTHER" id="PTHR10877:SF183">
    <property type="entry name" value="AT14535P-RELATED"/>
    <property type="match status" value="1"/>
</dbReference>
<feature type="region of interest" description="Disordered" evidence="6">
    <location>
        <begin position="611"/>
        <end position="632"/>
    </location>
</feature>
<keyword evidence="3 7" id="KW-1133">Transmembrane helix</keyword>
<sequence length="884" mass="99847">MTWTSKTVRPPENVEEFVDDVLDDVDVENVQQTTSSIASAASVLNVVNGTDVDNTTEAYTKARDRMVQILEQVQVQDVQQVKQVSGTLEHVTNKPEELSDESQASAVNILDASSQSVDRGRSEAQLTNKTTDFQKNKQATTTALDTIDELSFTTVSRKNRDEKPTLFQAKEFLMSLARSSCDGLGARVIQTQEDTRAYFEIPENFTSKLCQNGSVVSQTYFAPRNPFEYGNNAEDARTPVLGLSVLGERQKVLVTNLQEDERIEYISPITLENPIVVNGTATSSNTRQISLHSFNTTVPGVAFYIRVVPDVTSDDANVTLRAYLKRGAVVSPVDYSHHAALTDKGVTTHPYTWFLNQQALNTASEREEWAIGLQRVPTTEENGHTSDSSVRYTMSITASKCLFFDETTSLWTDRGCEVGSQTTDEQLHCICDHLTAFAGFVAPNPLDLGSSFTFDLDRSLIALVTVCVVMALYIVAVFIVRGLDDERRRRKVVHRRQREREHRVQQQRQSKTGKSFLSEHLWISVVKLPSNHFTRVQRISCCLSLLMSFMLVNIMFYRGDRNFVPRVTGGRVQLEQLFSWDTFIIGLESSLIALPINVIVVVLFRYAGPRHDTSSPPNGSHPKGKNNNVTPRKDRVLDLPRYMPAPGGNGTEYTADPSAHIEKLTKQGALKKSDGRYGMEKHGLKVAVSEKPYRPLPWWSVIVAWFLVSAIVIVSGAFTVLYGNDYGRSKSQAWLLAFVISFLTDFILLQPVKLILVIIFFKLVTKKTKPSPETDSNIQLRMDDLIETEWERRRRYLLRMDHDRRLRRPAAGPRYVVTANRSFGDGKLGSRQEQHLTGIIRYQNRYHPPPRHTGINTSNPMYVNVKDSKQHNMRQYQSLVPRRK</sequence>
<evidence type="ECO:0000256" key="2">
    <source>
        <dbReference type="ARBA" id="ARBA00022692"/>
    </source>
</evidence>
<feature type="domain" description="GAIN-B" evidence="8">
    <location>
        <begin position="292"/>
        <end position="447"/>
    </location>
</feature>
<reference evidence="9" key="1">
    <citation type="journal article" date="2020" name="Nat. Ecol. Evol.">
        <title>Deeply conserved synteny resolves early events in vertebrate evolution.</title>
        <authorList>
            <person name="Simakov O."/>
            <person name="Marletaz F."/>
            <person name="Yue J.X."/>
            <person name="O'Connell B."/>
            <person name="Jenkins J."/>
            <person name="Brandt A."/>
            <person name="Calef R."/>
            <person name="Tung C.H."/>
            <person name="Huang T.K."/>
            <person name="Schmutz J."/>
            <person name="Satoh N."/>
            <person name="Yu J.K."/>
            <person name="Putnam N.H."/>
            <person name="Green R.E."/>
            <person name="Rokhsar D.S."/>
        </authorList>
    </citation>
    <scope>NUCLEOTIDE SEQUENCE [LARGE SCALE GENOMIC DNA]</scope>
    <source>
        <strain evidence="9">S238N-H82</strain>
    </source>
</reference>
<comment type="subcellular location">
    <subcellularLocation>
        <location evidence="1">Membrane</location>
    </subcellularLocation>
</comment>
<evidence type="ECO:0000256" key="3">
    <source>
        <dbReference type="ARBA" id="ARBA00022989"/>
    </source>
</evidence>
<evidence type="ECO:0000313" key="9">
    <source>
        <dbReference type="Proteomes" id="UP000001554"/>
    </source>
</evidence>
<evidence type="ECO:0000259" key="8">
    <source>
        <dbReference type="PROSITE" id="PS50221"/>
    </source>
</evidence>
<feature type="region of interest" description="Disordered" evidence="6">
    <location>
        <begin position="491"/>
        <end position="512"/>
    </location>
</feature>
<feature type="transmembrane region" description="Helical" evidence="7">
    <location>
        <begin position="734"/>
        <end position="761"/>
    </location>
</feature>
<evidence type="ECO:0000256" key="5">
    <source>
        <dbReference type="ARBA" id="ARBA00023157"/>
    </source>
</evidence>
<feature type="transmembrane region" description="Helical" evidence="7">
    <location>
        <begin position="698"/>
        <end position="722"/>
    </location>
</feature>
<evidence type="ECO:0000256" key="6">
    <source>
        <dbReference type="SAM" id="MobiDB-lite"/>
    </source>
</evidence>
<accession>A0A9J7MXZ6</accession>
<dbReference type="PANTHER" id="PTHR10877">
    <property type="entry name" value="POLYCYSTIN FAMILY MEMBER"/>
    <property type="match status" value="1"/>
</dbReference>
<dbReference type="InterPro" id="IPR046338">
    <property type="entry name" value="GAIN_dom_sf"/>
</dbReference>
<dbReference type="SMART" id="SM00303">
    <property type="entry name" value="GPS"/>
    <property type="match status" value="1"/>
</dbReference>
<dbReference type="GeneID" id="118420156"/>
<keyword evidence="4 7" id="KW-0472">Membrane</keyword>
<reference evidence="10" key="2">
    <citation type="submission" date="2025-08" db="UniProtKB">
        <authorList>
            <consortium name="RefSeq"/>
        </authorList>
    </citation>
    <scope>IDENTIFICATION</scope>
    <source>
        <strain evidence="10">S238N-H82</strain>
        <tissue evidence="10">Testes</tissue>
    </source>
</reference>
<evidence type="ECO:0000313" key="10">
    <source>
        <dbReference type="RefSeq" id="XP_035682759.1"/>
    </source>
</evidence>
<dbReference type="AlphaFoldDB" id="A0A9J7MXZ6"/>
<evidence type="ECO:0000256" key="1">
    <source>
        <dbReference type="ARBA" id="ARBA00004370"/>
    </source>
</evidence>
<dbReference type="Proteomes" id="UP000001554">
    <property type="component" value="Chromosome 7"/>
</dbReference>
<feature type="transmembrane region" description="Helical" evidence="7">
    <location>
        <begin position="577"/>
        <end position="604"/>
    </location>
</feature>
<keyword evidence="2 7" id="KW-0812">Transmembrane</keyword>
<organism evidence="9 10">
    <name type="scientific">Branchiostoma floridae</name>
    <name type="common">Florida lancelet</name>
    <name type="synonym">Amphioxus</name>
    <dbReference type="NCBI Taxonomy" id="7739"/>
    <lineage>
        <taxon>Eukaryota</taxon>
        <taxon>Metazoa</taxon>
        <taxon>Chordata</taxon>
        <taxon>Cephalochordata</taxon>
        <taxon>Leptocardii</taxon>
        <taxon>Amphioxiformes</taxon>
        <taxon>Branchiostomatidae</taxon>
        <taxon>Branchiostoma</taxon>
    </lineage>
</organism>
<dbReference type="RefSeq" id="XP_035682759.1">
    <property type="nucleotide sequence ID" value="XM_035826866.1"/>
</dbReference>
<dbReference type="InterPro" id="IPR057244">
    <property type="entry name" value="GAIN_B"/>
</dbReference>
<feature type="transmembrane region" description="Helical" evidence="7">
    <location>
        <begin position="539"/>
        <end position="557"/>
    </location>
</feature>
<evidence type="ECO:0000256" key="7">
    <source>
        <dbReference type="SAM" id="Phobius"/>
    </source>
</evidence>
<name>A0A9J7MXZ6_BRAFL</name>
<evidence type="ECO:0000256" key="4">
    <source>
        <dbReference type="ARBA" id="ARBA00023136"/>
    </source>
</evidence>
<protein>
    <submittedName>
        <fullName evidence="10">Polycystic kidney disease protein 1-like 2</fullName>
    </submittedName>
</protein>